<organism evidence="4 5">
    <name type="scientific">Escallonia herrerae</name>
    <dbReference type="NCBI Taxonomy" id="1293975"/>
    <lineage>
        <taxon>Eukaryota</taxon>
        <taxon>Viridiplantae</taxon>
        <taxon>Streptophyta</taxon>
        <taxon>Embryophyta</taxon>
        <taxon>Tracheophyta</taxon>
        <taxon>Spermatophyta</taxon>
        <taxon>Magnoliopsida</taxon>
        <taxon>eudicotyledons</taxon>
        <taxon>Gunneridae</taxon>
        <taxon>Pentapetalae</taxon>
        <taxon>asterids</taxon>
        <taxon>campanulids</taxon>
        <taxon>Escalloniales</taxon>
        <taxon>Escalloniaceae</taxon>
        <taxon>Escallonia</taxon>
    </lineage>
</organism>
<feature type="region of interest" description="Disordered" evidence="1">
    <location>
        <begin position="326"/>
        <end position="430"/>
    </location>
</feature>
<name>A0AA89BGM9_9ASTE</name>
<dbReference type="EMBL" id="JAVXUP010000030">
    <property type="protein sequence ID" value="KAK3041625.1"/>
    <property type="molecule type" value="Genomic_DNA"/>
</dbReference>
<feature type="region of interest" description="Disordered" evidence="1">
    <location>
        <begin position="152"/>
        <end position="193"/>
    </location>
</feature>
<comment type="caution">
    <text evidence="4">The sequence shown here is derived from an EMBL/GenBank/DDBJ whole genome shotgun (WGS) entry which is preliminary data.</text>
</comment>
<dbReference type="PANTHER" id="PTHR31928:SF3">
    <property type="entry name" value="EXPRESSED PROTEIN"/>
    <property type="match status" value="1"/>
</dbReference>
<accession>A0AA89BGM9</accession>
<dbReference type="InterPro" id="IPR010341">
    <property type="entry name" value="DUF936_pln"/>
</dbReference>
<evidence type="ECO:0000313" key="4">
    <source>
        <dbReference type="EMBL" id="KAK3041625.1"/>
    </source>
</evidence>
<sequence length="829" mass="89607">MATLTPGILLKLLHSTNTPSRRVTGDHRSPLLQITGIVPALAGSERTWPDPSAFYLQLSDSLNSTYASLSQSDADLILTNRLQLGQFVYVDRFEPDSPVPRASGLRPIAGRHPFVGTPEPLIARISASGGGFVVQPVSESDPGNDTISAYLSGKSEIGEDPRVVEGRKKSRQVVSPKDSVNLDESRVSESKTEANVSRGRRRKVVATRESVILDEFGDLESRDLEGKSETNVGRGRLRQDLAPKDGVSSIESGVTEFSVLESKIEANAGRGRSRQVVVPRDKANLDEVKFSENRVLESRVLDTNRQALAPRENVSNLDENRVMEKSMQRFSSPAMKQRSVSAGKKTPVVEREASPAGKAKRSSSPVPSKCVVPSLMAAKEENRKTAREPAIIVPSRYRQPSPNGRKPASPSSRRMSLSPGRRLSSGVKVSPVVGGVDSASKKKMASIVAGISKVSEALVGSGKTSRKSWDESPGSGVGSEEQKEKCVARNKPDLQAILRTQAAISRRLSDVNGRQSAQDDSTTLAKTKSSLAESSLGPEKPNIAAAGITVHEKKWTDGSVPLDAVSSDLAKLGKEAMHRRLLASTAAAEALEEAIATESIVSMFSHLCSTSKSANPLPSIDRFMSIYNDVMKSSTTAESVTTNRSSCMRHDNVPTEHLKSISLWVEAALATDLEVVSLLSNQNVEPPSTLHKSSSKRQSTFAPTHNSMPASSSLPGTWTRGHGMNETVELTTNLQKEMQLWFVRFVEESLDAGFQVFGKCTGSDGGLSCGPIAAILSQLKRVNDWLDHVISQQDDSMTEKIELLKRKIYGFVIQHVGTTFDNSSYIASS</sequence>
<dbReference type="InterPro" id="IPR048297">
    <property type="entry name" value="DUF936_dom_pln"/>
</dbReference>
<protein>
    <submittedName>
        <fullName evidence="4">Uncharacterized protein</fullName>
    </submittedName>
</protein>
<feature type="compositionally biased region" description="Basic and acidic residues" evidence="1">
    <location>
        <begin position="183"/>
        <end position="192"/>
    </location>
</feature>
<dbReference type="AlphaFoldDB" id="A0AA89BGM9"/>
<evidence type="ECO:0000313" key="5">
    <source>
        <dbReference type="Proteomes" id="UP001188597"/>
    </source>
</evidence>
<dbReference type="PANTHER" id="PTHR31928">
    <property type="entry name" value="EXPRESSED PROTEIN"/>
    <property type="match status" value="1"/>
</dbReference>
<evidence type="ECO:0000256" key="1">
    <source>
        <dbReference type="SAM" id="MobiDB-lite"/>
    </source>
</evidence>
<feature type="region of interest" description="Disordered" evidence="1">
    <location>
        <begin position="459"/>
        <end position="488"/>
    </location>
</feature>
<gene>
    <name evidence="4" type="ORF">RJ639_001435</name>
</gene>
<evidence type="ECO:0000259" key="3">
    <source>
        <dbReference type="Pfam" id="PF21647"/>
    </source>
</evidence>
<feature type="compositionally biased region" description="Basic and acidic residues" evidence="1">
    <location>
        <begin position="156"/>
        <end position="167"/>
    </location>
</feature>
<evidence type="ECO:0000259" key="2">
    <source>
        <dbReference type="Pfam" id="PF06075"/>
    </source>
</evidence>
<dbReference type="Pfam" id="PF06075">
    <property type="entry name" value="DUF936"/>
    <property type="match status" value="1"/>
</dbReference>
<keyword evidence="5" id="KW-1185">Reference proteome</keyword>
<feature type="region of interest" description="Disordered" evidence="1">
    <location>
        <begin position="684"/>
        <end position="722"/>
    </location>
</feature>
<proteinExistence type="predicted"/>
<feature type="compositionally biased region" description="Polar residues" evidence="1">
    <location>
        <begin position="684"/>
        <end position="716"/>
    </location>
</feature>
<feature type="compositionally biased region" description="Low complexity" evidence="1">
    <location>
        <begin position="362"/>
        <end position="374"/>
    </location>
</feature>
<feature type="compositionally biased region" description="Polar residues" evidence="1">
    <location>
        <begin position="512"/>
        <end position="533"/>
    </location>
</feature>
<reference evidence="4" key="1">
    <citation type="submission" date="2022-12" db="EMBL/GenBank/DDBJ databases">
        <title>Draft genome assemblies for two species of Escallonia (Escalloniales).</title>
        <authorList>
            <person name="Chanderbali A."/>
            <person name="Dervinis C."/>
            <person name="Anghel I."/>
            <person name="Soltis D."/>
            <person name="Soltis P."/>
            <person name="Zapata F."/>
        </authorList>
    </citation>
    <scope>NUCLEOTIDE SEQUENCE</scope>
    <source>
        <strain evidence="4">UCBG64.0493</strain>
        <tissue evidence="4">Leaf</tissue>
    </source>
</reference>
<dbReference type="Pfam" id="PF21647">
    <property type="entry name" value="DUF6857"/>
    <property type="match status" value="1"/>
</dbReference>
<feature type="region of interest" description="Disordered" evidence="1">
    <location>
        <begin position="508"/>
        <end position="538"/>
    </location>
</feature>
<dbReference type="InterPro" id="IPR049172">
    <property type="entry name" value="DUF6857_pln"/>
</dbReference>
<feature type="domain" description="DUF6857" evidence="3">
    <location>
        <begin position="549"/>
        <end position="822"/>
    </location>
</feature>
<dbReference type="Proteomes" id="UP001188597">
    <property type="component" value="Unassembled WGS sequence"/>
</dbReference>
<feature type="compositionally biased region" description="Basic and acidic residues" evidence="1">
    <location>
        <begin position="378"/>
        <end position="387"/>
    </location>
</feature>
<feature type="domain" description="DUF936" evidence="2">
    <location>
        <begin position="4"/>
        <end position="122"/>
    </location>
</feature>